<gene>
    <name evidence="3" type="ORF">S40285_10712</name>
</gene>
<accession>A0A084QIE4</accession>
<feature type="compositionally biased region" description="Low complexity" evidence="1">
    <location>
        <begin position="297"/>
        <end position="319"/>
    </location>
</feature>
<evidence type="ECO:0000313" key="3">
    <source>
        <dbReference type="EMBL" id="KFA63729.1"/>
    </source>
</evidence>
<dbReference type="Proteomes" id="UP000028524">
    <property type="component" value="Unassembled WGS sequence"/>
</dbReference>
<dbReference type="EMBL" id="KL660723">
    <property type="protein sequence ID" value="KFA63729.1"/>
    <property type="molecule type" value="Genomic_DNA"/>
</dbReference>
<proteinExistence type="predicted"/>
<feature type="non-terminal residue" evidence="3">
    <location>
        <position position="325"/>
    </location>
</feature>
<name>A0A084QIE4_STAC4</name>
<dbReference type="InParanoid" id="A0A084QIE4"/>
<keyword evidence="2" id="KW-0472">Membrane</keyword>
<sequence>MDTGTVALGYTLSVLLRYISPQIDPYIETWTKSTTALTMGIWTHLAVSVQHSFFPHGARFAFAGWDDSILPLILASNLWKRFSTMTFHQLIQLPANLRTLLHYIYVEGSDVLLRYHLLVDGDTSEAARDDIYPKPAIVLALRAFISLYLGFQTGVDGELVWCIGFWILALISMLVPWALSIVYIGTVSEILIRSLLHTGLSAEFSCGINLVVVAMLLANLGGKTTFKCLCCCKSHFHDTITNTTVTVTSITATTITMTKRIMTMMLLLALALLSIGGPAGSSIVSLATSPAASPVASPLASPTAPPTAITDSTAAPAPSCGHVPT</sequence>
<evidence type="ECO:0000256" key="2">
    <source>
        <dbReference type="SAM" id="Phobius"/>
    </source>
</evidence>
<reference evidence="3 4" key="1">
    <citation type="journal article" date="2014" name="BMC Genomics">
        <title>Comparative genome sequencing reveals chemotype-specific gene clusters in the toxigenic black mold Stachybotrys.</title>
        <authorList>
            <person name="Semeiks J."/>
            <person name="Borek D."/>
            <person name="Otwinowski Z."/>
            <person name="Grishin N.V."/>
        </authorList>
    </citation>
    <scope>NUCLEOTIDE SEQUENCE [LARGE SCALE GENOMIC DNA]</scope>
    <source>
        <strain evidence="3 4">IBT 40285</strain>
    </source>
</reference>
<organism evidence="3 4">
    <name type="scientific">Stachybotrys chlorohalonatus (strain IBT 40285)</name>
    <dbReference type="NCBI Taxonomy" id="1283841"/>
    <lineage>
        <taxon>Eukaryota</taxon>
        <taxon>Fungi</taxon>
        <taxon>Dikarya</taxon>
        <taxon>Ascomycota</taxon>
        <taxon>Pezizomycotina</taxon>
        <taxon>Sordariomycetes</taxon>
        <taxon>Hypocreomycetidae</taxon>
        <taxon>Hypocreales</taxon>
        <taxon>Stachybotryaceae</taxon>
        <taxon>Stachybotrys</taxon>
    </lineage>
</organism>
<protein>
    <submittedName>
        <fullName evidence="3">Uncharacterized protein</fullName>
    </submittedName>
</protein>
<dbReference type="AlphaFoldDB" id="A0A084QIE4"/>
<feature type="transmembrane region" description="Helical" evidence="2">
    <location>
        <begin position="163"/>
        <end position="184"/>
    </location>
</feature>
<keyword evidence="4" id="KW-1185">Reference proteome</keyword>
<keyword evidence="2" id="KW-1133">Transmembrane helix</keyword>
<dbReference type="HOGENOM" id="CLU_856766_0_0_1"/>
<feature type="region of interest" description="Disordered" evidence="1">
    <location>
        <begin position="297"/>
        <end position="325"/>
    </location>
</feature>
<evidence type="ECO:0000313" key="4">
    <source>
        <dbReference type="Proteomes" id="UP000028524"/>
    </source>
</evidence>
<feature type="transmembrane region" description="Helical" evidence="2">
    <location>
        <begin position="265"/>
        <end position="287"/>
    </location>
</feature>
<evidence type="ECO:0000256" key="1">
    <source>
        <dbReference type="SAM" id="MobiDB-lite"/>
    </source>
</evidence>
<keyword evidence="2" id="KW-0812">Transmembrane</keyword>